<reference evidence="5" key="1">
    <citation type="journal article" date="2020" name="mSystems">
        <title>Genome- and Community-Level Interaction Insights into Carbon Utilization and Element Cycling Functions of Hydrothermarchaeota in Hydrothermal Sediment.</title>
        <authorList>
            <person name="Zhou Z."/>
            <person name="Liu Y."/>
            <person name="Xu W."/>
            <person name="Pan J."/>
            <person name="Luo Z.H."/>
            <person name="Li M."/>
        </authorList>
    </citation>
    <scope>NUCLEOTIDE SEQUENCE [LARGE SCALE GENOMIC DNA]</scope>
    <source>
        <strain evidence="5">HyVt-483</strain>
    </source>
</reference>
<dbReference type="PANTHER" id="PTHR37167">
    <property type="entry name" value="1,4-DIHYDROXY-6-NAPHTOATE SYNTHASE"/>
    <property type="match status" value="1"/>
</dbReference>
<name>A0A7C3CH28_9BACT</name>
<gene>
    <name evidence="4" type="primary">mqnD</name>
    <name evidence="5" type="ORF">ENJ40_09490</name>
</gene>
<dbReference type="Proteomes" id="UP000886043">
    <property type="component" value="Unassembled WGS sequence"/>
</dbReference>
<sequence length="288" mass="32201">MGYPEGPSDPAGGPALSGPRLHLAISPCPNDTFLFGPLALGWIALPFEPVFRFEDIENLNRLALAGTVPVIKVSFALLAEVFPRYRVFPVGAALGRGCGPILVARGPLAREEVPGVRVLLPGEHTTAHLLFRLAFPEARKKEFCLYSQIIPRLLSGEAEAGVLIHEERFSFREKGLYPVLDLGEWWEKETGLPLPLGGIFVREDLPREWGQVLLAALRKAFFQARARFEDLLPFIRRYAQDLSREVIETHLRTYVNEYTLDLGEEGRRAIHELARRTGVSPGPELFWG</sequence>
<accession>A0A7C3CH28</accession>
<comment type="caution">
    <text evidence="5">The sequence shown here is derived from an EMBL/GenBank/DDBJ whole genome shotgun (WGS) entry which is preliminary data.</text>
</comment>
<protein>
    <recommendedName>
        <fullName evidence="4">1,4-dihydroxy-6-naphtoate synthase</fullName>
        <ecNumber evidence="4">4.1.99.29</ecNumber>
    </recommendedName>
    <alternativeName>
        <fullName evidence="4">Menaquinone biosynthetic enzyme MqnD</fullName>
    </alternativeName>
</protein>
<evidence type="ECO:0000313" key="5">
    <source>
        <dbReference type="EMBL" id="HFC98667.1"/>
    </source>
</evidence>
<comment type="pathway">
    <text evidence="1 4">Quinol/quinone metabolism; menaquinone biosynthesis.</text>
</comment>
<comment type="similarity">
    <text evidence="4">Belongs to the MqnA/MqnD family. MqnD subfamily.</text>
</comment>
<dbReference type="Pfam" id="PF02621">
    <property type="entry name" value="VitK2_biosynth"/>
    <property type="match status" value="1"/>
</dbReference>
<evidence type="ECO:0000256" key="4">
    <source>
        <dbReference type="HAMAP-Rule" id="MF_00996"/>
    </source>
</evidence>
<dbReference type="HAMAP" id="MF_00996">
    <property type="entry name" value="MqnD"/>
    <property type="match status" value="1"/>
</dbReference>
<evidence type="ECO:0000256" key="1">
    <source>
        <dbReference type="ARBA" id="ARBA00004863"/>
    </source>
</evidence>
<dbReference type="CDD" id="cd13635">
    <property type="entry name" value="PBP2_Ttha1568_Mqnd"/>
    <property type="match status" value="1"/>
</dbReference>
<dbReference type="AlphaFoldDB" id="A0A7C3CH28"/>
<dbReference type="PANTHER" id="PTHR37167:SF1">
    <property type="entry name" value="1,4-DIHYDROXY-6-NAPHTOATE SYNTHASE"/>
    <property type="match status" value="1"/>
</dbReference>
<dbReference type="SUPFAM" id="SSF53850">
    <property type="entry name" value="Periplasmic binding protein-like II"/>
    <property type="match status" value="1"/>
</dbReference>
<feature type="binding site" evidence="4">
    <location>
        <begin position="126"/>
        <end position="127"/>
    </location>
    <ligand>
        <name>substrate</name>
    </ligand>
</feature>
<dbReference type="InterPro" id="IPR003773">
    <property type="entry name" value="Menaquinone_biosynth"/>
</dbReference>
<feature type="binding site" evidence="4">
    <location>
        <begin position="72"/>
        <end position="74"/>
    </location>
    <ligand>
        <name>substrate</name>
    </ligand>
</feature>
<keyword evidence="2 4" id="KW-0474">Menaquinone biosynthesis</keyword>
<dbReference type="InterPro" id="IPR030869">
    <property type="entry name" value="MqnD"/>
</dbReference>
<evidence type="ECO:0000256" key="2">
    <source>
        <dbReference type="ARBA" id="ARBA00022428"/>
    </source>
</evidence>
<evidence type="ECO:0000256" key="3">
    <source>
        <dbReference type="ARBA" id="ARBA00023239"/>
    </source>
</evidence>
<dbReference type="UniPathway" id="UPA00079"/>
<dbReference type="GO" id="GO:0009234">
    <property type="term" value="P:menaquinone biosynthetic process"/>
    <property type="evidence" value="ECO:0007669"/>
    <property type="project" value="UniProtKB-UniRule"/>
</dbReference>
<dbReference type="Gene3D" id="3.40.190.10">
    <property type="entry name" value="Periplasmic binding protein-like II"/>
    <property type="match status" value="2"/>
</dbReference>
<proteinExistence type="inferred from homology"/>
<dbReference type="GO" id="GO:0016830">
    <property type="term" value="F:carbon-carbon lyase activity"/>
    <property type="evidence" value="ECO:0007669"/>
    <property type="project" value="UniProtKB-UniRule"/>
</dbReference>
<dbReference type="EMBL" id="DRMH01000132">
    <property type="protein sequence ID" value="HFC98667.1"/>
    <property type="molecule type" value="Genomic_DNA"/>
</dbReference>
<keyword evidence="3 4" id="KW-0456">Lyase</keyword>
<feature type="active site" description="Proton acceptor" evidence="4">
    <location>
        <position position="165"/>
    </location>
</feature>
<dbReference type="EC" id="4.1.99.29" evidence="4"/>
<comment type="function">
    <text evidence="4">Catalyzes the conversion of cyclic dehypoxanthine futalosine (cyclic DHFL) into 1,4-dihydroxy-6-naphthoate, a step in the biosynthesis of menaquinone (MK, vitamin K2).</text>
</comment>
<comment type="catalytic activity">
    <reaction evidence="4">
        <text>cyclic dehypoxanthinylfutalosinate = 1,4-dihydroxy-6-naphthoate + dihydroxyacetone</text>
        <dbReference type="Rhea" id="RHEA:33087"/>
        <dbReference type="ChEBI" id="CHEBI:16016"/>
        <dbReference type="ChEBI" id="CHEBI:64254"/>
        <dbReference type="ChEBI" id="CHEBI:64270"/>
        <dbReference type="EC" id="4.1.99.29"/>
    </reaction>
</comment>
<organism evidence="5">
    <name type="scientific">Thermosulfurimonas dismutans</name>
    <dbReference type="NCBI Taxonomy" id="999894"/>
    <lineage>
        <taxon>Bacteria</taxon>
        <taxon>Pseudomonadati</taxon>
        <taxon>Thermodesulfobacteriota</taxon>
        <taxon>Thermodesulfobacteria</taxon>
        <taxon>Thermodesulfobacteriales</taxon>
        <taxon>Thermodesulfobacteriaceae</taxon>
        <taxon>Thermosulfurimonas</taxon>
    </lineage>
</organism>